<gene>
    <name evidence="2" type="ORF">NOG11_05350</name>
</gene>
<evidence type="ECO:0000256" key="1">
    <source>
        <dbReference type="SAM" id="SignalP"/>
    </source>
</evidence>
<protein>
    <submittedName>
        <fullName evidence="2">Uncharacterized protein</fullName>
    </submittedName>
</protein>
<keyword evidence="3" id="KW-1185">Reference proteome</keyword>
<sequence length="187" mass="20706">MLRLLSVLLLVIGSAHAAPLTEREAEGFITVLEEMKVYADENEDVDFDIDLDMEDDPAGAMDMLLSEDGKIVFMSSLAERLAGHPEAGQPFRASVKRNGFSSMESFGEAGDRFMAAFMRSEMSKGELKDMREAANMSDAELQYVPAKMRSMLKRMSSLADNLDAVPDSDLAMVKKLKPRLEALSEEE</sequence>
<accession>A0A9X2L813</accession>
<evidence type="ECO:0000313" key="2">
    <source>
        <dbReference type="EMBL" id="MCQ8184810.1"/>
    </source>
</evidence>
<keyword evidence="1" id="KW-0732">Signal</keyword>
<dbReference type="EMBL" id="JANIBC010000002">
    <property type="protein sequence ID" value="MCQ8184810.1"/>
    <property type="molecule type" value="Genomic_DNA"/>
</dbReference>
<dbReference type="Proteomes" id="UP001142610">
    <property type="component" value="Unassembled WGS sequence"/>
</dbReference>
<organism evidence="2 3">
    <name type="scientific">Parvularcula maris</name>
    <dbReference type="NCBI Taxonomy" id="2965077"/>
    <lineage>
        <taxon>Bacteria</taxon>
        <taxon>Pseudomonadati</taxon>
        <taxon>Pseudomonadota</taxon>
        <taxon>Alphaproteobacteria</taxon>
        <taxon>Parvularculales</taxon>
        <taxon>Parvularculaceae</taxon>
        <taxon>Parvularcula</taxon>
    </lineage>
</organism>
<dbReference type="RefSeq" id="WP_256618658.1">
    <property type="nucleotide sequence ID" value="NZ_JANIBC010000002.1"/>
</dbReference>
<evidence type="ECO:0000313" key="3">
    <source>
        <dbReference type="Proteomes" id="UP001142610"/>
    </source>
</evidence>
<proteinExistence type="predicted"/>
<dbReference type="AlphaFoldDB" id="A0A9X2L813"/>
<name>A0A9X2L813_9PROT</name>
<feature type="chain" id="PRO_5040879414" evidence="1">
    <location>
        <begin position="18"/>
        <end position="187"/>
    </location>
</feature>
<reference evidence="2" key="1">
    <citation type="submission" date="2022-07" db="EMBL/GenBank/DDBJ databases">
        <title>Parvularcula maris sp. nov., an algicidal bacterium isolated from seawater.</title>
        <authorList>
            <person name="Li F."/>
        </authorList>
    </citation>
    <scope>NUCLEOTIDE SEQUENCE</scope>
    <source>
        <strain evidence="2">BGMRC 0090</strain>
    </source>
</reference>
<feature type="signal peptide" evidence="1">
    <location>
        <begin position="1"/>
        <end position="17"/>
    </location>
</feature>
<comment type="caution">
    <text evidence="2">The sequence shown here is derived from an EMBL/GenBank/DDBJ whole genome shotgun (WGS) entry which is preliminary data.</text>
</comment>